<dbReference type="InterPro" id="IPR000878">
    <property type="entry name" value="4pyrrol_Mease"/>
</dbReference>
<gene>
    <name evidence="7" type="ORF">DTK66_01635</name>
</gene>
<dbReference type="SUPFAM" id="SSF53790">
    <property type="entry name" value="Tetrapyrrole methylase"/>
    <property type="match status" value="1"/>
</dbReference>
<feature type="domain" description="Tetrapyrrole methylase" evidence="6">
    <location>
        <begin position="1"/>
        <end position="180"/>
    </location>
</feature>
<keyword evidence="3 7" id="KW-0489">Methyltransferase</keyword>
<dbReference type="InterPro" id="IPR012818">
    <property type="entry name" value="CbiE"/>
</dbReference>
<evidence type="ECO:0000313" key="8">
    <source>
        <dbReference type="Proteomes" id="UP000704341"/>
    </source>
</evidence>
<dbReference type="PANTHER" id="PTHR43182">
    <property type="entry name" value="COBALT-PRECORRIN-6B C(15)-METHYLTRANSFERASE (DECARBOXYLATING)"/>
    <property type="match status" value="1"/>
</dbReference>
<dbReference type="InterPro" id="IPR014777">
    <property type="entry name" value="4pyrrole_Mease_sub1"/>
</dbReference>
<keyword evidence="4 7" id="KW-0808">Transferase</keyword>
<dbReference type="Pfam" id="PF00590">
    <property type="entry name" value="TP_methylase"/>
    <property type="match status" value="1"/>
</dbReference>
<keyword evidence="8" id="KW-1185">Reference proteome</keyword>
<evidence type="ECO:0000256" key="2">
    <source>
        <dbReference type="ARBA" id="ARBA00022573"/>
    </source>
</evidence>
<dbReference type="InterPro" id="IPR014776">
    <property type="entry name" value="4pyrrole_Mease_sub2"/>
</dbReference>
<evidence type="ECO:0000259" key="6">
    <source>
        <dbReference type="Pfam" id="PF00590"/>
    </source>
</evidence>
<dbReference type="NCBIfam" id="TIGR02467">
    <property type="entry name" value="CbiE"/>
    <property type="match status" value="1"/>
</dbReference>
<sequence>MIVVLGIGPGNQEYRLQGIMKYLTQADVVIGSKRQLAVFEELIRKKQMLLPHLAELKDYLQKNADKLIVLLASGEPLLYGIGTWVKKNISNQPIKIIPGISSIQYMFDRLGLSMNDCYITSSHGRRPNFDFLLQHSKVGMVTDQIFGPFEIGQEIKKRGLHRKIYVGESLSYPNEKITKYDEQTVENRNYAMNVVIITNA</sequence>
<comment type="pathway">
    <text evidence="1">Cofactor biosynthesis; adenosylcobalamin biosynthesis.</text>
</comment>
<reference evidence="7 8" key="1">
    <citation type="submission" date="2018-07" db="EMBL/GenBank/DDBJ databases">
        <title>Phylogenomic Insights into understanding Host Adaptation of Lactobacillus reuteri by a novel species, Lactobacillus spp. M31.</title>
        <authorList>
            <person name="Sharma S."/>
            <person name="Patil P."/>
            <person name="Korpole S."/>
            <person name="Patil P.B."/>
        </authorList>
    </citation>
    <scope>NUCLEOTIDE SEQUENCE [LARGE SCALE GENOMIC DNA]</scope>
    <source>
        <strain evidence="7 8">M31</strain>
    </source>
</reference>
<dbReference type="Proteomes" id="UP000704341">
    <property type="component" value="Unassembled WGS sequence"/>
</dbReference>
<dbReference type="InterPro" id="IPR035996">
    <property type="entry name" value="4pyrrol_Methylase_sf"/>
</dbReference>
<organism evidence="7 8">
    <name type="scientific">Limosilactobacillus walteri</name>
    <dbReference type="NCBI Taxonomy" id="2268022"/>
    <lineage>
        <taxon>Bacteria</taxon>
        <taxon>Bacillati</taxon>
        <taxon>Bacillota</taxon>
        <taxon>Bacilli</taxon>
        <taxon>Lactobacillales</taxon>
        <taxon>Lactobacillaceae</taxon>
        <taxon>Limosilactobacillus</taxon>
    </lineage>
</organism>
<evidence type="ECO:0000256" key="3">
    <source>
        <dbReference type="ARBA" id="ARBA00022603"/>
    </source>
</evidence>
<evidence type="ECO:0000313" key="7">
    <source>
        <dbReference type="EMBL" id="MBD5805822.1"/>
    </source>
</evidence>
<dbReference type="InterPro" id="IPR050714">
    <property type="entry name" value="Cobalamin_biosynth_MTase"/>
</dbReference>
<dbReference type="CDD" id="cd11644">
    <property type="entry name" value="Precorrin-6Y-MT"/>
    <property type="match status" value="1"/>
</dbReference>
<dbReference type="EMBL" id="QORN01000005">
    <property type="protein sequence ID" value="MBD5805822.1"/>
    <property type="molecule type" value="Genomic_DNA"/>
</dbReference>
<protein>
    <submittedName>
        <fullName evidence="7">Cobalt-precorrin-7 (C(5))-methyltransferase</fullName>
        <ecNumber evidence="7">2.1.1.289</ecNumber>
    </submittedName>
</protein>
<evidence type="ECO:0000256" key="4">
    <source>
        <dbReference type="ARBA" id="ARBA00022679"/>
    </source>
</evidence>
<dbReference type="RefSeq" id="WP_191667574.1">
    <property type="nucleotide sequence ID" value="NZ_QORN01000005.1"/>
</dbReference>
<name>A0ABR8P486_9LACO</name>
<keyword evidence="5" id="KW-0949">S-adenosyl-L-methionine</keyword>
<dbReference type="NCBIfam" id="NF004456">
    <property type="entry name" value="PRK05787.1-4"/>
    <property type="match status" value="1"/>
</dbReference>
<comment type="caution">
    <text evidence="7">The sequence shown here is derived from an EMBL/GenBank/DDBJ whole genome shotgun (WGS) entry which is preliminary data.</text>
</comment>
<dbReference type="PANTHER" id="PTHR43182:SF1">
    <property type="entry name" value="COBALT-PRECORRIN-7 C(5)-METHYLTRANSFERASE"/>
    <property type="match status" value="1"/>
</dbReference>
<proteinExistence type="predicted"/>
<dbReference type="GO" id="GO:0032259">
    <property type="term" value="P:methylation"/>
    <property type="evidence" value="ECO:0007669"/>
    <property type="project" value="UniProtKB-KW"/>
</dbReference>
<dbReference type="Gene3D" id="3.30.950.10">
    <property type="entry name" value="Methyltransferase, Cobalt-precorrin-4 Transmethylase, Domain 2"/>
    <property type="match status" value="1"/>
</dbReference>
<dbReference type="GO" id="GO:0008168">
    <property type="term" value="F:methyltransferase activity"/>
    <property type="evidence" value="ECO:0007669"/>
    <property type="project" value="UniProtKB-KW"/>
</dbReference>
<accession>A0ABR8P486</accession>
<evidence type="ECO:0000256" key="1">
    <source>
        <dbReference type="ARBA" id="ARBA00004953"/>
    </source>
</evidence>
<dbReference type="Gene3D" id="3.40.1010.10">
    <property type="entry name" value="Cobalt-precorrin-4 Transmethylase, Domain 1"/>
    <property type="match status" value="1"/>
</dbReference>
<keyword evidence="2" id="KW-0169">Cobalamin biosynthesis</keyword>
<dbReference type="EC" id="2.1.1.289" evidence="7"/>
<evidence type="ECO:0000256" key="5">
    <source>
        <dbReference type="ARBA" id="ARBA00022691"/>
    </source>
</evidence>